<gene>
    <name evidence="1" type="ORF">CFR75_15005</name>
</gene>
<name>A0A318PFE8_KOMXY</name>
<protein>
    <submittedName>
        <fullName evidence="1">Uncharacterized protein</fullName>
    </submittedName>
</protein>
<organism evidence="1 2">
    <name type="scientific">Komagataeibacter xylinus</name>
    <name type="common">Gluconacetobacter xylinus</name>
    <dbReference type="NCBI Taxonomy" id="28448"/>
    <lineage>
        <taxon>Bacteria</taxon>
        <taxon>Pseudomonadati</taxon>
        <taxon>Pseudomonadota</taxon>
        <taxon>Alphaproteobacteria</taxon>
        <taxon>Acetobacterales</taxon>
        <taxon>Acetobacteraceae</taxon>
        <taxon>Komagataeibacter</taxon>
    </lineage>
</organism>
<reference evidence="1 2" key="1">
    <citation type="submission" date="2017-07" db="EMBL/GenBank/DDBJ databases">
        <title>A draft genome sequence of Komagataeibacter xylinus LMG 1515.</title>
        <authorList>
            <person name="Skraban J."/>
            <person name="Cleenwerck I."/>
            <person name="Vandamme P."/>
            <person name="Trcek J."/>
        </authorList>
    </citation>
    <scope>NUCLEOTIDE SEQUENCE [LARGE SCALE GENOMIC DNA]</scope>
    <source>
        <strain evidence="1 2">LMG 1515</strain>
    </source>
</reference>
<proteinExistence type="predicted"/>
<keyword evidence="2" id="KW-1185">Reference proteome</keyword>
<sequence length="70" mass="7645">MPHHIGPFAIEHSQSSPILFEQGTTLTVAYPLKGVRGMDPVVNAFGRHRQTNTGNNVGSVAVTADVRFKW</sequence>
<evidence type="ECO:0000313" key="2">
    <source>
        <dbReference type="Proteomes" id="UP000248257"/>
    </source>
</evidence>
<dbReference type="EMBL" id="NKUC01000053">
    <property type="protein sequence ID" value="PYD55724.1"/>
    <property type="molecule type" value="Genomic_DNA"/>
</dbReference>
<comment type="caution">
    <text evidence="1">The sequence shown here is derived from an EMBL/GenBank/DDBJ whole genome shotgun (WGS) entry which is preliminary data.</text>
</comment>
<evidence type="ECO:0000313" key="1">
    <source>
        <dbReference type="EMBL" id="PYD55724.1"/>
    </source>
</evidence>
<dbReference type="Proteomes" id="UP000248257">
    <property type="component" value="Unassembled WGS sequence"/>
</dbReference>
<dbReference type="AlphaFoldDB" id="A0A318PFE8"/>
<accession>A0A318PFE8</accession>